<evidence type="ECO:0000256" key="2">
    <source>
        <dbReference type="SAM" id="SignalP"/>
    </source>
</evidence>
<accession>A0AA35CPG9</accession>
<dbReference type="RefSeq" id="WP_264842222.1">
    <property type="nucleotide sequence ID" value="NZ_AP025628.1"/>
</dbReference>
<organism evidence="4 5">
    <name type="scientific">Caldinitratiruptor microaerophilus</name>
    <dbReference type="NCBI Taxonomy" id="671077"/>
    <lineage>
        <taxon>Bacteria</taxon>
        <taxon>Bacillati</taxon>
        <taxon>Bacillota</taxon>
        <taxon>Clostridia</taxon>
        <taxon>Eubacteriales</taxon>
        <taxon>Symbiobacteriaceae</taxon>
        <taxon>Caldinitratiruptor</taxon>
    </lineage>
</organism>
<feature type="domain" description="SLH" evidence="3">
    <location>
        <begin position="180"/>
        <end position="243"/>
    </location>
</feature>
<evidence type="ECO:0000313" key="4">
    <source>
        <dbReference type="EMBL" id="BDG61587.1"/>
    </source>
</evidence>
<gene>
    <name evidence="4" type="ORF">caldi_26770</name>
</gene>
<name>A0AA35CPG9_9FIRM</name>
<dbReference type="Pfam" id="PF00395">
    <property type="entry name" value="SLH"/>
    <property type="match status" value="3"/>
</dbReference>
<reference evidence="4" key="1">
    <citation type="submission" date="2022-03" db="EMBL/GenBank/DDBJ databases">
        <title>Complete genome sequence of Caldinitratiruptor microaerophilus.</title>
        <authorList>
            <person name="Mukaiyama R."/>
            <person name="Nishiyama T."/>
            <person name="Ueda K."/>
        </authorList>
    </citation>
    <scope>NUCLEOTIDE SEQUENCE</scope>
    <source>
        <strain evidence="4">JCM 16183</strain>
    </source>
</reference>
<keyword evidence="2" id="KW-0732">Signal</keyword>
<dbReference type="PROSITE" id="PS51272">
    <property type="entry name" value="SLH"/>
    <property type="match status" value="3"/>
</dbReference>
<keyword evidence="5" id="KW-1185">Reference proteome</keyword>
<dbReference type="EMBL" id="AP025628">
    <property type="protein sequence ID" value="BDG61587.1"/>
    <property type="molecule type" value="Genomic_DNA"/>
</dbReference>
<sequence length="581" mass="62528">MRLPRLLTPVLALTVALGSMATPALAAPKGKAVGYWKHEGRFYMQQFFDLGGYDWALPGIARMAAFGLMKGVGQGQFQPNRPTTRQEAVVVAVRLMGREDEAKDAGRVTARDLAGYFTDANRIADWALPYVLEAVKQEIVPVAEDGLLRPHEPASRLWVSVLLVRALGLEDEAEQAADARLTFRDAAAIPDRYVGYVAVAVRRGLVLGYPDDTFRPNQPVTRAEMALLLTRTDDQLGDLVPARQNTIRGTLKAVDAGDGVITVEARSGELTLEVASNAAIFVDGKPAELGDLEAGLDVVIALNQDAAVLYLAARSGVTNRDEDTLEGTVTDLEPATKTRLASITVEDARGRDHTVPVAPDAEIVDADREEIDFADLREGDEVRVTVRSGVAVKIEVTERADEATGVFKGVIQNVDEATSTSPARIEVRLLDAGGDLTSRIETWPVAPDATIRDRNGDDIKFDDLAEGDTVRLEVRNGIVLAIEVLDDRDAADGDGEERADTREVRGVLVSIATAQGSGLSSVTVALIAGGRVTNDTETFLVAPGAGIRDEDGRRIRLSDLDLESTVELEVRQGVAVEIRVQ</sequence>
<feature type="domain" description="SLH" evidence="3">
    <location>
        <begin position="43"/>
        <end position="106"/>
    </location>
</feature>
<keyword evidence="1" id="KW-0677">Repeat</keyword>
<evidence type="ECO:0000259" key="3">
    <source>
        <dbReference type="PROSITE" id="PS51272"/>
    </source>
</evidence>
<feature type="chain" id="PRO_5041459783" description="SLH domain-containing protein" evidence="2">
    <location>
        <begin position="27"/>
        <end position="581"/>
    </location>
</feature>
<feature type="signal peptide" evidence="2">
    <location>
        <begin position="1"/>
        <end position="26"/>
    </location>
</feature>
<evidence type="ECO:0000256" key="1">
    <source>
        <dbReference type="ARBA" id="ARBA00022737"/>
    </source>
</evidence>
<dbReference type="KEGG" id="cmic:caldi_26770"/>
<dbReference type="Proteomes" id="UP001163687">
    <property type="component" value="Chromosome"/>
</dbReference>
<dbReference type="PANTHER" id="PTHR43308">
    <property type="entry name" value="OUTER MEMBRANE PROTEIN ALPHA-RELATED"/>
    <property type="match status" value="1"/>
</dbReference>
<dbReference type="InterPro" id="IPR001119">
    <property type="entry name" value="SLH_dom"/>
</dbReference>
<dbReference type="AlphaFoldDB" id="A0AA35CPG9"/>
<feature type="domain" description="SLH" evidence="3">
    <location>
        <begin position="114"/>
        <end position="177"/>
    </location>
</feature>
<protein>
    <recommendedName>
        <fullName evidence="3">SLH domain-containing protein</fullName>
    </recommendedName>
</protein>
<proteinExistence type="predicted"/>
<evidence type="ECO:0000313" key="5">
    <source>
        <dbReference type="Proteomes" id="UP001163687"/>
    </source>
</evidence>
<dbReference type="InterPro" id="IPR051465">
    <property type="entry name" value="Cell_Envelope_Struct_Comp"/>
</dbReference>